<evidence type="ECO:0000256" key="1">
    <source>
        <dbReference type="ARBA" id="ARBA00009232"/>
    </source>
</evidence>
<accession>A0ABW2AKM9</accession>
<comment type="similarity">
    <text evidence="1 5">Belongs to the DNA glycosylase MPG family.</text>
</comment>
<evidence type="ECO:0000256" key="4">
    <source>
        <dbReference type="ARBA" id="ARBA00023204"/>
    </source>
</evidence>
<keyword evidence="6" id="KW-0326">Glycosidase</keyword>
<dbReference type="EMBL" id="JBHSWH010000001">
    <property type="protein sequence ID" value="MFC6707405.1"/>
    <property type="molecule type" value="Genomic_DNA"/>
</dbReference>
<name>A0ABW2AKM9_9MICO</name>
<gene>
    <name evidence="6" type="ORF">ACFQDH_19680</name>
</gene>
<evidence type="ECO:0000256" key="5">
    <source>
        <dbReference type="HAMAP-Rule" id="MF_00527"/>
    </source>
</evidence>
<organism evidence="6 7">
    <name type="scientific">Flexivirga alba</name>
    <dbReference type="NCBI Taxonomy" id="702742"/>
    <lineage>
        <taxon>Bacteria</taxon>
        <taxon>Bacillati</taxon>
        <taxon>Actinomycetota</taxon>
        <taxon>Actinomycetes</taxon>
        <taxon>Micrococcales</taxon>
        <taxon>Dermacoccaceae</taxon>
        <taxon>Flexivirga</taxon>
    </lineage>
</organism>
<proteinExistence type="inferred from homology"/>
<dbReference type="InterPro" id="IPR003180">
    <property type="entry name" value="MPG"/>
</dbReference>
<comment type="caution">
    <text evidence="6">The sequence shown here is derived from an EMBL/GenBank/DDBJ whole genome shotgun (WGS) entry which is preliminary data.</text>
</comment>
<dbReference type="GO" id="GO:0016798">
    <property type="term" value="F:hydrolase activity, acting on glycosyl bonds"/>
    <property type="evidence" value="ECO:0007669"/>
    <property type="project" value="UniProtKB-KW"/>
</dbReference>
<dbReference type="InterPro" id="IPR011034">
    <property type="entry name" value="Formyl_transferase-like_C_sf"/>
</dbReference>
<dbReference type="NCBIfam" id="NF002003">
    <property type="entry name" value="PRK00802.1-3"/>
    <property type="match status" value="1"/>
</dbReference>
<keyword evidence="3 5" id="KW-0378">Hydrolase</keyword>
<dbReference type="NCBIfam" id="TIGR00567">
    <property type="entry name" value="3mg"/>
    <property type="match status" value="1"/>
</dbReference>
<dbReference type="Gene3D" id="3.10.300.10">
    <property type="entry name" value="Methylpurine-DNA glycosylase (MPG)"/>
    <property type="match status" value="1"/>
</dbReference>
<dbReference type="RefSeq" id="WP_382404073.1">
    <property type="nucleotide sequence ID" value="NZ_JBHSWH010000001.1"/>
</dbReference>
<dbReference type="HAMAP" id="MF_00527">
    <property type="entry name" value="3MGH"/>
    <property type="match status" value="1"/>
</dbReference>
<dbReference type="Pfam" id="PF02245">
    <property type="entry name" value="Pur_DNA_glyco"/>
    <property type="match status" value="1"/>
</dbReference>
<evidence type="ECO:0000313" key="7">
    <source>
        <dbReference type="Proteomes" id="UP001596298"/>
    </source>
</evidence>
<dbReference type="InterPro" id="IPR036995">
    <property type="entry name" value="MPG_sf"/>
</dbReference>
<keyword evidence="7" id="KW-1185">Reference proteome</keyword>
<protein>
    <recommendedName>
        <fullName evidence="5">Putative 3-methyladenine DNA glycosylase</fullName>
        <ecNumber evidence="5">3.2.2.-</ecNumber>
    </recommendedName>
</protein>
<keyword evidence="4 5" id="KW-0234">DNA repair</keyword>
<sequence length="198" mass="21308">MRTTEPFATAHRLLGAHLIGRGVTVRITEVEAYDGANDPGSHAFRGRTPRNEIMFGPAGHLYCYFSYGMHTCCNYVCGPDGRAAAVLLRAGEALDGVELARERRNVAADRNLARGPACLTQALGIELGDNGTALHDDASPVRVEWCVLLPEKSIRSGPRVGVSGPGGDGASYPWRFWIDGDPTVSAYRAAKPRRRASS</sequence>
<evidence type="ECO:0000256" key="3">
    <source>
        <dbReference type="ARBA" id="ARBA00022801"/>
    </source>
</evidence>
<evidence type="ECO:0000256" key="2">
    <source>
        <dbReference type="ARBA" id="ARBA00022763"/>
    </source>
</evidence>
<dbReference type="PANTHER" id="PTHR10429">
    <property type="entry name" value="DNA-3-METHYLADENINE GLYCOSYLASE"/>
    <property type="match status" value="1"/>
</dbReference>
<dbReference type="SUPFAM" id="SSF50486">
    <property type="entry name" value="FMT C-terminal domain-like"/>
    <property type="match status" value="1"/>
</dbReference>
<dbReference type="EC" id="3.2.2.-" evidence="5"/>
<reference evidence="7" key="1">
    <citation type="journal article" date="2019" name="Int. J. Syst. Evol. Microbiol.">
        <title>The Global Catalogue of Microorganisms (GCM) 10K type strain sequencing project: providing services to taxonomists for standard genome sequencing and annotation.</title>
        <authorList>
            <consortium name="The Broad Institute Genomics Platform"/>
            <consortium name="The Broad Institute Genome Sequencing Center for Infectious Disease"/>
            <person name="Wu L."/>
            <person name="Ma J."/>
        </authorList>
    </citation>
    <scope>NUCLEOTIDE SEQUENCE [LARGE SCALE GENOMIC DNA]</scope>
    <source>
        <strain evidence="7">CCUG 58127</strain>
    </source>
</reference>
<dbReference type="PANTHER" id="PTHR10429:SF0">
    <property type="entry name" value="DNA-3-METHYLADENINE GLYCOSYLASE"/>
    <property type="match status" value="1"/>
</dbReference>
<keyword evidence="2 5" id="KW-0227">DNA damage</keyword>
<dbReference type="CDD" id="cd00540">
    <property type="entry name" value="AAG"/>
    <property type="match status" value="1"/>
</dbReference>
<evidence type="ECO:0000313" key="6">
    <source>
        <dbReference type="EMBL" id="MFC6707405.1"/>
    </source>
</evidence>
<dbReference type="Proteomes" id="UP001596298">
    <property type="component" value="Unassembled WGS sequence"/>
</dbReference>